<comment type="caution">
    <text evidence="2">The sequence shown here is derived from an EMBL/GenBank/DDBJ whole genome shotgun (WGS) entry which is preliminary data.</text>
</comment>
<feature type="transmembrane region" description="Helical" evidence="1">
    <location>
        <begin position="152"/>
        <end position="170"/>
    </location>
</feature>
<keyword evidence="1" id="KW-0812">Transmembrane</keyword>
<dbReference type="Proteomes" id="UP001596086">
    <property type="component" value="Unassembled WGS sequence"/>
</dbReference>
<dbReference type="Pfam" id="PF14348">
    <property type="entry name" value="DtrJ-like"/>
    <property type="match status" value="1"/>
</dbReference>
<gene>
    <name evidence="2" type="ORF">ACFPO9_17150</name>
</gene>
<sequence>MAIHPVSVKNTFGSHFILWSIFLPLLALIFVPLFMPDQTLTQPEVEMVASLGVDTAAMTQNVDTRFASMFVESGIMAKTQEFFGTTKGGVLDFSNGWIHGVWLMLYKATWRFFALKSIFLLPILVLSIAAAVDGFTVRATKKYRFENSNPVFFYSSMHIMVLMFGLFAFLPLAPFSLSAMALLTIVLLLVGGIWLTTSNFQTGS</sequence>
<dbReference type="RefSeq" id="WP_379772547.1">
    <property type="nucleotide sequence ID" value="NZ_JBHSMZ010000014.1"/>
</dbReference>
<accession>A0ABW0S3D7</accession>
<evidence type="ECO:0000256" key="1">
    <source>
        <dbReference type="SAM" id="Phobius"/>
    </source>
</evidence>
<evidence type="ECO:0000313" key="2">
    <source>
        <dbReference type="EMBL" id="MFC5550245.1"/>
    </source>
</evidence>
<organism evidence="2 3">
    <name type="scientific">Massilia aerilata</name>
    <dbReference type="NCBI Taxonomy" id="453817"/>
    <lineage>
        <taxon>Bacteria</taxon>
        <taxon>Pseudomonadati</taxon>
        <taxon>Pseudomonadota</taxon>
        <taxon>Betaproteobacteria</taxon>
        <taxon>Burkholderiales</taxon>
        <taxon>Oxalobacteraceae</taxon>
        <taxon>Telluria group</taxon>
        <taxon>Massilia</taxon>
    </lineage>
</organism>
<evidence type="ECO:0000313" key="3">
    <source>
        <dbReference type="Proteomes" id="UP001596086"/>
    </source>
</evidence>
<feature type="transmembrane region" description="Helical" evidence="1">
    <location>
        <begin position="16"/>
        <end position="35"/>
    </location>
</feature>
<keyword evidence="1" id="KW-1133">Transmembrane helix</keyword>
<keyword evidence="1" id="KW-0472">Membrane</keyword>
<dbReference type="EMBL" id="JBHSMZ010000014">
    <property type="protein sequence ID" value="MFC5550245.1"/>
    <property type="molecule type" value="Genomic_DNA"/>
</dbReference>
<proteinExistence type="predicted"/>
<keyword evidence="3" id="KW-1185">Reference proteome</keyword>
<dbReference type="InterPro" id="IPR022266">
    <property type="entry name" value="DtrJ-like"/>
</dbReference>
<feature type="transmembrane region" description="Helical" evidence="1">
    <location>
        <begin position="113"/>
        <end position="132"/>
    </location>
</feature>
<feature type="transmembrane region" description="Helical" evidence="1">
    <location>
        <begin position="177"/>
        <end position="195"/>
    </location>
</feature>
<reference evidence="3" key="1">
    <citation type="journal article" date="2019" name="Int. J. Syst. Evol. Microbiol.">
        <title>The Global Catalogue of Microorganisms (GCM) 10K type strain sequencing project: providing services to taxonomists for standard genome sequencing and annotation.</title>
        <authorList>
            <consortium name="The Broad Institute Genomics Platform"/>
            <consortium name="The Broad Institute Genome Sequencing Center for Infectious Disease"/>
            <person name="Wu L."/>
            <person name="Ma J."/>
        </authorList>
    </citation>
    <scope>NUCLEOTIDE SEQUENCE [LARGE SCALE GENOMIC DNA]</scope>
    <source>
        <strain evidence="3">CGMCC 4.5798</strain>
    </source>
</reference>
<name>A0ABW0S3D7_9BURK</name>
<protein>
    <submittedName>
        <fullName evidence="2">DUF4400 domain-containing protein</fullName>
    </submittedName>
</protein>